<protein>
    <submittedName>
        <fullName evidence="1">Uncharacterized protein</fullName>
    </submittedName>
</protein>
<evidence type="ECO:0000313" key="2">
    <source>
        <dbReference type="Proteomes" id="UP000256405"/>
    </source>
</evidence>
<dbReference type="EMBL" id="QUNF01000027">
    <property type="protein sequence ID" value="REG81367.1"/>
    <property type="molecule type" value="Genomic_DNA"/>
</dbReference>
<name>A0A3E0DH17_9BACT</name>
<keyword evidence="2" id="KW-1185">Reference proteome</keyword>
<accession>A0A3E0DH17</accession>
<evidence type="ECO:0000313" key="1">
    <source>
        <dbReference type="EMBL" id="REG81367.1"/>
    </source>
</evidence>
<reference evidence="1 2" key="1">
    <citation type="submission" date="2018-08" db="EMBL/GenBank/DDBJ databases">
        <title>Genomic Encyclopedia of Archaeal and Bacterial Type Strains, Phase II (KMG-II): from individual species to whole genera.</title>
        <authorList>
            <person name="Goeker M."/>
        </authorList>
    </citation>
    <scope>NUCLEOTIDE SEQUENCE [LARGE SCALE GENOMIC DNA]</scope>
    <source>
        <strain evidence="1 2">DSM 15986</strain>
    </source>
</reference>
<organism evidence="1 2">
    <name type="scientific">Algoriphagus antarcticus</name>
    <dbReference type="NCBI Taxonomy" id="238540"/>
    <lineage>
        <taxon>Bacteria</taxon>
        <taxon>Pseudomonadati</taxon>
        <taxon>Bacteroidota</taxon>
        <taxon>Cytophagia</taxon>
        <taxon>Cytophagales</taxon>
        <taxon>Cyclobacteriaceae</taxon>
        <taxon>Algoriphagus</taxon>
    </lineage>
</organism>
<dbReference type="AlphaFoldDB" id="A0A3E0DH17"/>
<dbReference type="Proteomes" id="UP000256405">
    <property type="component" value="Unassembled WGS sequence"/>
</dbReference>
<proteinExistence type="predicted"/>
<comment type="caution">
    <text evidence="1">The sequence shown here is derived from an EMBL/GenBank/DDBJ whole genome shotgun (WGS) entry which is preliminary data.</text>
</comment>
<sequence>MVYLSTATSLIEGGNIYFHTVGIALNYPTANIFSQILDIQIVIKKFYSLLELNS</sequence>
<gene>
    <name evidence="1" type="ORF">C8N25_12715</name>
</gene>